<dbReference type="OrthoDB" id="8845at10239"/>
<gene>
    <name evidence="1" type="primary">63</name>
    <name evidence="1" type="ORF">PBI_121Q_63</name>
</gene>
<organism evidence="1 2">
    <name type="scientific">Escherichia phage 121Q</name>
    <dbReference type="NCBI Taxonomy" id="1555202"/>
    <lineage>
        <taxon>Viruses</taxon>
        <taxon>Duplodnaviria</taxon>
        <taxon>Heunggongvirae</taxon>
        <taxon>Uroviricota</taxon>
        <taxon>Caudoviricetes</taxon>
        <taxon>Asteriusvirus</taxon>
        <taxon>Asteriusvirus av121Q</taxon>
    </lineage>
</organism>
<evidence type="ECO:0000313" key="2">
    <source>
        <dbReference type="Proteomes" id="UP000029889"/>
    </source>
</evidence>
<sequence length="226" mass="25635">MKKKLNEQGLRPQVLKDLIHPIISVDEYTPKIEDSNIVIMFQVLNNFDAAYDLSSFIEKSPIDVVDTEAAETPNLDGRYQVYVEMERNAEFPEKLLRLIKTIENICPDPGWKIQLYGVNDPIDVDFEEIQQRIDLGIPSSISEFLDYAGVSVIKEGNMLTLKTAYGKLHYSTGSGFVSETYVKKLLKNDTQLDTSRLSSILGESYTVLRSGDQYVIGRNGKYLVLR</sequence>
<dbReference type="Proteomes" id="UP000029889">
    <property type="component" value="Segment"/>
</dbReference>
<dbReference type="EMBL" id="KM507819">
    <property type="protein sequence ID" value="AIT13960.1"/>
    <property type="molecule type" value="Genomic_DNA"/>
</dbReference>
<accession>A0A097EX16</accession>
<keyword evidence="2" id="KW-1185">Reference proteome</keyword>
<name>A0A097EX16_9CAUD</name>
<evidence type="ECO:0000313" key="1">
    <source>
        <dbReference type="EMBL" id="AIT13960.1"/>
    </source>
</evidence>
<dbReference type="RefSeq" id="YP_009101657.1">
    <property type="nucleotide sequence ID" value="NC_025447.1"/>
</dbReference>
<protein>
    <submittedName>
        <fullName evidence="1">Structural protein</fullName>
    </submittedName>
</protein>
<proteinExistence type="predicted"/>
<reference evidence="1 2" key="1">
    <citation type="submission" date="2014-09" db="EMBL/GenBank/DDBJ databases">
        <authorList>
            <person name="Lapin J.S."/>
            <person name="Pope W.H."/>
            <person name="Hua J."/>
            <person name="Ford M.E."/>
            <person name="Conway J.F."/>
            <person name="Hatfull G.F."/>
            <person name="Hendrix R.W."/>
        </authorList>
    </citation>
    <scope>NUCLEOTIDE SEQUENCE [LARGE SCALE GENOMIC DNA]</scope>
</reference>
<dbReference type="KEGG" id="vg:22111103"/>
<dbReference type="GeneID" id="22111103"/>